<dbReference type="GO" id="GO:0008233">
    <property type="term" value="F:peptidase activity"/>
    <property type="evidence" value="ECO:0007669"/>
    <property type="project" value="UniProtKB-KW"/>
</dbReference>
<dbReference type="SUPFAM" id="SSF50156">
    <property type="entry name" value="PDZ domain-like"/>
    <property type="match status" value="1"/>
</dbReference>
<organism evidence="2 3">
    <name type="scientific">Klebsiella pneumoniae</name>
    <dbReference type="NCBI Taxonomy" id="573"/>
    <lineage>
        <taxon>Bacteria</taxon>
        <taxon>Pseudomonadati</taxon>
        <taxon>Pseudomonadota</taxon>
        <taxon>Gammaproteobacteria</taxon>
        <taxon>Enterobacterales</taxon>
        <taxon>Enterobacteriaceae</taxon>
        <taxon>Klebsiella/Raoultella group</taxon>
        <taxon>Klebsiella</taxon>
        <taxon>Klebsiella pneumoniae complex</taxon>
    </lineage>
</organism>
<protein>
    <submittedName>
        <fullName evidence="2">HtrA protease/chaperone protein</fullName>
        <ecNumber evidence="2">3.4.21.107</ecNumber>
    </submittedName>
</protein>
<dbReference type="Gene3D" id="2.30.42.10">
    <property type="match status" value="1"/>
</dbReference>
<gene>
    <name evidence="2" type="primary">degP_3</name>
    <name evidence="2" type="ORF">NCTC9128_05243</name>
</gene>
<dbReference type="AlphaFoldDB" id="A0A2X3EYT1"/>
<dbReference type="EMBL" id="UAWN01000014">
    <property type="protein sequence ID" value="SQC39115.1"/>
    <property type="molecule type" value="Genomic_DNA"/>
</dbReference>
<dbReference type="Proteomes" id="UP000251088">
    <property type="component" value="Unassembled WGS sequence"/>
</dbReference>
<name>A0A2X3EYT1_KLEPN</name>
<dbReference type="InterPro" id="IPR036034">
    <property type="entry name" value="PDZ_sf"/>
</dbReference>
<keyword evidence="2" id="KW-0645">Protease</keyword>
<dbReference type="GO" id="GO:0006508">
    <property type="term" value="P:proteolysis"/>
    <property type="evidence" value="ECO:0007669"/>
    <property type="project" value="UniProtKB-KW"/>
</dbReference>
<sequence length="102" mass="10737">MVKNLTEQMVKYGQVKRGELGIMGTELNSELAKAMKVDAQRGAFVSQVMPGSAARKRALKPAMSSPPSTGKRSAASPRCVPRSAPCLSAAKLSLVCCATANR</sequence>
<evidence type="ECO:0000313" key="3">
    <source>
        <dbReference type="Proteomes" id="UP000251088"/>
    </source>
</evidence>
<evidence type="ECO:0000256" key="1">
    <source>
        <dbReference type="SAM" id="MobiDB-lite"/>
    </source>
</evidence>
<proteinExistence type="predicted"/>
<evidence type="ECO:0000313" key="2">
    <source>
        <dbReference type="EMBL" id="SQC39115.1"/>
    </source>
</evidence>
<reference evidence="2 3" key="1">
    <citation type="submission" date="2018-06" db="EMBL/GenBank/DDBJ databases">
        <authorList>
            <consortium name="Pathogen Informatics"/>
            <person name="Doyle S."/>
        </authorList>
    </citation>
    <scope>NUCLEOTIDE SEQUENCE [LARGE SCALE GENOMIC DNA]</scope>
    <source>
        <strain evidence="2 3">NCTC9128</strain>
    </source>
</reference>
<dbReference type="EC" id="3.4.21.107" evidence="2"/>
<accession>A0A2X3EYT1</accession>
<feature type="region of interest" description="Disordered" evidence="1">
    <location>
        <begin position="55"/>
        <end position="78"/>
    </location>
</feature>
<keyword evidence="2" id="KW-0378">Hydrolase</keyword>